<comment type="caution">
    <text evidence="4">The sequence shown here is derived from an EMBL/GenBank/DDBJ whole genome shotgun (WGS) entry which is preliminary data.</text>
</comment>
<reference evidence="4" key="2">
    <citation type="submission" date="2023-05" db="EMBL/GenBank/DDBJ databases">
        <authorList>
            <consortium name="Lawrence Berkeley National Laboratory"/>
            <person name="Steindorff A."/>
            <person name="Hensen N."/>
            <person name="Bonometti L."/>
            <person name="Westerberg I."/>
            <person name="Brannstrom I.O."/>
            <person name="Guillou S."/>
            <person name="Cros-Aarteil S."/>
            <person name="Calhoun S."/>
            <person name="Haridas S."/>
            <person name="Kuo A."/>
            <person name="Mondo S."/>
            <person name="Pangilinan J."/>
            <person name="Riley R."/>
            <person name="Labutti K."/>
            <person name="Andreopoulos B."/>
            <person name="Lipzen A."/>
            <person name="Chen C."/>
            <person name="Yanf M."/>
            <person name="Daum C."/>
            <person name="Ng V."/>
            <person name="Clum A."/>
            <person name="Ohm R."/>
            <person name="Martin F."/>
            <person name="Silar P."/>
            <person name="Natvig D."/>
            <person name="Lalanne C."/>
            <person name="Gautier V."/>
            <person name="Ament-Velasquez S.L."/>
            <person name="Kruys A."/>
            <person name="Hutchinson M.I."/>
            <person name="Powell A.J."/>
            <person name="Barry K."/>
            <person name="Miller A.N."/>
            <person name="Grigoriev I.V."/>
            <person name="Debuchy R."/>
            <person name="Gladieux P."/>
            <person name="Thoren M.H."/>
            <person name="Johannesson H."/>
        </authorList>
    </citation>
    <scope>NUCLEOTIDE SEQUENCE</scope>
    <source>
        <strain evidence="4">CBS 123565</strain>
    </source>
</reference>
<dbReference type="PANTHER" id="PTHR43260:SF1">
    <property type="entry name" value="KSDD-LIKE STEROID DEHYDROGENASE RV0785"/>
    <property type="match status" value="1"/>
</dbReference>
<sequence>MAPYAKRQSQEPGKAGPEPVIIVGAGLAGLVAAFELTKLNVPVLLLDQENAANLGGQAFWSLGGLFVVDSAQQRARGIKDSRELAMRDWLGSARFDRGKEDFWPRRWAEAFVNFATDEMEDYVGGLGIEWARNVGWAERGDGRAEGHGNSVPRFHITWGAGPEVVRVFAEPVKAAEKKGLVEFRFRHVVDEVIVDGASGRAVGVRGRVLEADDAPRGVKSSRTAVGKFEIRGPAVLVSSGGIGGDVDKVKACWPTERLGTAPKHFVVGVPAHVDGRMIDIAEDAGANVINRDRMWHYTEGLANWNPIWPGHGIRVIPAPSSLWLDAEGKRLPPFLFPGCDTLATLQHICRTGYDYSWFIADQSIVRREFALSGSEQNPDLTGKSLWQFYWQRALSGKGTVPVQDFVKHGVDFVVRDDLADLVAGMNELAAARNGPQLDFAKVRAVVEARDGQFNNPFSKDAQAMLVHNARAYTSDRLGRIAGPHRLLDPAHGPLVAVRMNLITRKTLGGIETDLDSNVMRPDGTPFPGLYAAGEAAGFGGGGVHGYSSLEGTFLGGCIFSGRAAGRAIALEVAGKGPRVGGGKRPWGIIKSSL</sequence>
<dbReference type="Gene3D" id="3.50.50.60">
    <property type="entry name" value="FAD/NAD(P)-binding domain"/>
    <property type="match status" value="1"/>
</dbReference>
<proteinExistence type="predicted"/>
<gene>
    <name evidence="4" type="ORF">BT67DRAFT_93043</name>
</gene>
<keyword evidence="2" id="KW-0560">Oxidoreductase</keyword>
<reference evidence="4" key="1">
    <citation type="journal article" date="2023" name="Mol. Phylogenet. Evol.">
        <title>Genome-scale phylogeny and comparative genomics of the fungal order Sordariales.</title>
        <authorList>
            <person name="Hensen N."/>
            <person name="Bonometti L."/>
            <person name="Westerberg I."/>
            <person name="Brannstrom I.O."/>
            <person name="Guillou S."/>
            <person name="Cros-Aarteil S."/>
            <person name="Calhoun S."/>
            <person name="Haridas S."/>
            <person name="Kuo A."/>
            <person name="Mondo S."/>
            <person name="Pangilinan J."/>
            <person name="Riley R."/>
            <person name="LaButti K."/>
            <person name="Andreopoulos B."/>
            <person name="Lipzen A."/>
            <person name="Chen C."/>
            <person name="Yan M."/>
            <person name="Daum C."/>
            <person name="Ng V."/>
            <person name="Clum A."/>
            <person name="Steindorff A."/>
            <person name="Ohm R.A."/>
            <person name="Martin F."/>
            <person name="Silar P."/>
            <person name="Natvig D.O."/>
            <person name="Lalanne C."/>
            <person name="Gautier V."/>
            <person name="Ament-Velasquez S.L."/>
            <person name="Kruys A."/>
            <person name="Hutchinson M.I."/>
            <person name="Powell A.J."/>
            <person name="Barry K."/>
            <person name="Miller A.N."/>
            <person name="Grigoriev I.V."/>
            <person name="Debuchy R."/>
            <person name="Gladieux P."/>
            <person name="Hiltunen Thoren M."/>
            <person name="Johannesson H."/>
        </authorList>
    </citation>
    <scope>NUCLEOTIDE SEQUENCE</scope>
    <source>
        <strain evidence="4">CBS 123565</strain>
    </source>
</reference>
<evidence type="ECO:0000256" key="2">
    <source>
        <dbReference type="ARBA" id="ARBA00023002"/>
    </source>
</evidence>
<dbReference type="InterPro" id="IPR003953">
    <property type="entry name" value="FAD-dep_OxRdtase_2_FAD-bd"/>
</dbReference>
<keyword evidence="5" id="KW-1185">Reference proteome</keyword>
<dbReference type="GO" id="GO:0016627">
    <property type="term" value="F:oxidoreductase activity, acting on the CH-CH group of donors"/>
    <property type="evidence" value="ECO:0007669"/>
    <property type="project" value="InterPro"/>
</dbReference>
<keyword evidence="1" id="KW-0285">Flavoprotein</keyword>
<accession>A0AAN6ZAT3</accession>
<dbReference type="PIRSF" id="PIRSF036654">
    <property type="entry name" value="UCP036654"/>
    <property type="match status" value="1"/>
</dbReference>
<evidence type="ECO:0000259" key="3">
    <source>
        <dbReference type="Pfam" id="PF00890"/>
    </source>
</evidence>
<dbReference type="PANTHER" id="PTHR43260">
    <property type="entry name" value="3-KETOSTEROID-DELTA-1-DEHYDROGENASE"/>
    <property type="match status" value="1"/>
</dbReference>
<dbReference type="EMBL" id="MU853419">
    <property type="protein sequence ID" value="KAK4132185.1"/>
    <property type="molecule type" value="Genomic_DNA"/>
</dbReference>
<dbReference type="Gene3D" id="3.90.700.10">
    <property type="entry name" value="Succinate dehydrogenase/fumarate reductase flavoprotein, catalytic domain"/>
    <property type="match status" value="1"/>
</dbReference>
<dbReference type="AlphaFoldDB" id="A0AAN6ZAT3"/>
<dbReference type="InterPro" id="IPR027477">
    <property type="entry name" value="Succ_DH/fumarate_Rdtase_cat_sf"/>
</dbReference>
<dbReference type="SUPFAM" id="SSF51905">
    <property type="entry name" value="FAD/NAD(P)-binding domain"/>
    <property type="match status" value="1"/>
</dbReference>
<evidence type="ECO:0000313" key="5">
    <source>
        <dbReference type="Proteomes" id="UP001304895"/>
    </source>
</evidence>
<organism evidence="4 5">
    <name type="scientific">Trichocladium antarcticum</name>
    <dbReference type="NCBI Taxonomy" id="1450529"/>
    <lineage>
        <taxon>Eukaryota</taxon>
        <taxon>Fungi</taxon>
        <taxon>Dikarya</taxon>
        <taxon>Ascomycota</taxon>
        <taxon>Pezizomycotina</taxon>
        <taxon>Sordariomycetes</taxon>
        <taxon>Sordariomycetidae</taxon>
        <taxon>Sordariales</taxon>
        <taxon>Chaetomiaceae</taxon>
        <taxon>Trichocladium</taxon>
    </lineage>
</organism>
<name>A0AAN6ZAT3_9PEZI</name>
<dbReference type="InterPro" id="IPR014614">
    <property type="entry name" value="KsdD_DH"/>
</dbReference>
<dbReference type="Pfam" id="PF00890">
    <property type="entry name" value="FAD_binding_2"/>
    <property type="match status" value="1"/>
</dbReference>
<protein>
    <submittedName>
        <fullName evidence="4">Fumarate reductase/succinate dehydrogenase flavoprotein</fullName>
    </submittedName>
</protein>
<evidence type="ECO:0000313" key="4">
    <source>
        <dbReference type="EMBL" id="KAK4132185.1"/>
    </source>
</evidence>
<evidence type="ECO:0000256" key="1">
    <source>
        <dbReference type="ARBA" id="ARBA00022630"/>
    </source>
</evidence>
<feature type="domain" description="FAD-dependent oxidoreductase 2 FAD-binding" evidence="3">
    <location>
        <begin position="20"/>
        <end position="554"/>
    </location>
</feature>
<dbReference type="InterPro" id="IPR036188">
    <property type="entry name" value="FAD/NAD-bd_sf"/>
</dbReference>
<dbReference type="Proteomes" id="UP001304895">
    <property type="component" value="Unassembled WGS sequence"/>
</dbReference>
<dbReference type="NCBIfam" id="NF009472">
    <property type="entry name" value="PRK12834.1"/>
    <property type="match status" value="1"/>
</dbReference>